<proteinExistence type="inferred from homology"/>
<evidence type="ECO:0000256" key="4">
    <source>
        <dbReference type="ARBA" id="ARBA00022519"/>
    </source>
</evidence>
<gene>
    <name evidence="12" type="ORF">OB2597_06030</name>
</gene>
<feature type="transmembrane region" description="Helical" evidence="9">
    <location>
        <begin position="20"/>
        <end position="44"/>
    </location>
</feature>
<dbReference type="PANTHER" id="PTHR35011:SF2">
    <property type="entry name" value="2,3-DIKETO-L-GULONATE TRAP TRANSPORTER SMALL PERMEASE PROTEIN YIAM"/>
    <property type="match status" value="1"/>
</dbReference>
<dbReference type="HOGENOM" id="CLU_086356_9_3_5"/>
<keyword evidence="13" id="KW-1185">Reference proteome</keyword>
<feature type="domain" description="Tripartite ATP-independent periplasmic transporters DctQ component" evidence="11">
    <location>
        <begin position="35"/>
        <end position="159"/>
    </location>
</feature>
<keyword evidence="3" id="KW-1003">Cell membrane</keyword>
<dbReference type="Proteomes" id="UP000004318">
    <property type="component" value="Unassembled WGS sequence"/>
</dbReference>
<evidence type="ECO:0000256" key="3">
    <source>
        <dbReference type="ARBA" id="ARBA00022475"/>
    </source>
</evidence>
<evidence type="ECO:0000313" key="13">
    <source>
        <dbReference type="Proteomes" id="UP000004318"/>
    </source>
</evidence>
<dbReference type="AlphaFoldDB" id="A3TT41"/>
<feature type="transmembrane region" description="Helical" evidence="9">
    <location>
        <begin position="139"/>
        <end position="161"/>
    </location>
</feature>
<dbReference type="PANTHER" id="PTHR35011">
    <property type="entry name" value="2,3-DIKETO-L-GULONATE TRAP TRANSPORTER SMALL PERMEASE PROTEIN YIAM"/>
    <property type="match status" value="1"/>
</dbReference>
<evidence type="ECO:0000259" key="11">
    <source>
        <dbReference type="Pfam" id="PF04290"/>
    </source>
</evidence>
<feature type="transmembrane region" description="Helical" evidence="9">
    <location>
        <begin position="59"/>
        <end position="76"/>
    </location>
</feature>
<dbReference type="GO" id="GO:0022857">
    <property type="term" value="F:transmembrane transporter activity"/>
    <property type="evidence" value="ECO:0007669"/>
    <property type="project" value="UniProtKB-UniRule"/>
</dbReference>
<dbReference type="InterPro" id="IPR007387">
    <property type="entry name" value="TRAP_DctQ"/>
</dbReference>
<feature type="transmembrane region" description="Helical" evidence="9">
    <location>
        <begin position="97"/>
        <end position="119"/>
    </location>
</feature>
<evidence type="ECO:0000256" key="1">
    <source>
        <dbReference type="ARBA" id="ARBA00004429"/>
    </source>
</evidence>
<evidence type="ECO:0000256" key="9">
    <source>
        <dbReference type="RuleBase" id="RU369079"/>
    </source>
</evidence>
<name>A3TT41_PSEBH</name>
<dbReference type="STRING" id="252305.OB2597_06030"/>
<comment type="subunit">
    <text evidence="9">The complex comprises the extracytoplasmic solute receptor protein and the two transmembrane proteins.</text>
</comment>
<protein>
    <recommendedName>
        <fullName evidence="9">TRAP transporter small permease protein</fullName>
    </recommendedName>
</protein>
<comment type="subcellular location">
    <subcellularLocation>
        <location evidence="1 9">Cell inner membrane</location>
        <topology evidence="1 9">Multi-pass membrane protein</topology>
    </subcellularLocation>
</comment>
<keyword evidence="5 9" id="KW-0812">Transmembrane</keyword>
<evidence type="ECO:0000256" key="2">
    <source>
        <dbReference type="ARBA" id="ARBA00022448"/>
    </source>
</evidence>
<dbReference type="InterPro" id="IPR055348">
    <property type="entry name" value="DctQ"/>
</dbReference>
<organism evidence="12 13">
    <name type="scientific">Pseudooceanicola batsensis (strain ATCC BAA-863 / DSM 15984 / KCTC 12145 / HTCC2597)</name>
    <name type="common">Oceanicola batsensis</name>
    <dbReference type="NCBI Taxonomy" id="252305"/>
    <lineage>
        <taxon>Bacteria</taxon>
        <taxon>Pseudomonadati</taxon>
        <taxon>Pseudomonadota</taxon>
        <taxon>Alphaproteobacteria</taxon>
        <taxon>Rhodobacterales</taxon>
        <taxon>Paracoccaceae</taxon>
        <taxon>Pseudooceanicola</taxon>
    </lineage>
</organism>
<comment type="similarity">
    <text evidence="8 9">Belongs to the TRAP transporter small permease family.</text>
</comment>
<evidence type="ECO:0000256" key="5">
    <source>
        <dbReference type="ARBA" id="ARBA00022692"/>
    </source>
</evidence>
<dbReference type="eggNOG" id="COG3090">
    <property type="taxonomic scope" value="Bacteria"/>
</dbReference>
<keyword evidence="4 9" id="KW-0997">Cell inner membrane</keyword>
<dbReference type="RefSeq" id="WP_009805435.1">
    <property type="nucleotide sequence ID" value="NZ_CH724131.1"/>
</dbReference>
<evidence type="ECO:0000256" key="10">
    <source>
        <dbReference type="SAM" id="MobiDB-lite"/>
    </source>
</evidence>
<dbReference type="Pfam" id="PF04290">
    <property type="entry name" value="DctQ"/>
    <property type="match status" value="1"/>
</dbReference>
<evidence type="ECO:0000256" key="7">
    <source>
        <dbReference type="ARBA" id="ARBA00023136"/>
    </source>
</evidence>
<dbReference type="EMBL" id="AAMO01000001">
    <property type="protein sequence ID" value="EAQ04818.1"/>
    <property type="molecule type" value="Genomic_DNA"/>
</dbReference>
<keyword evidence="6 9" id="KW-1133">Transmembrane helix</keyword>
<comment type="caution">
    <text evidence="12">The sequence shown here is derived from an EMBL/GenBank/DDBJ whole genome shotgun (WGS) entry which is preliminary data.</text>
</comment>
<keyword evidence="7 9" id="KW-0472">Membrane</keyword>
<evidence type="ECO:0000313" key="12">
    <source>
        <dbReference type="EMBL" id="EAQ04818.1"/>
    </source>
</evidence>
<sequence>MTRPGQSNELGALARAETVLLDVLGWLLIGLLVAMIGVVFLQVLSRYFLDAALIWSEEVARLLFISLIFVGAAVLARRREHLTVTIFTDMLPDRARHAADALASLVGLICSIFLVRGAWATFLREWDQRTPALQFPMGVIFSLILVSCGLLLTWLVLTMLASGRDAVRGAPHLRGGPGTSPEQAPGANDDGPKP</sequence>
<comment type="function">
    <text evidence="9">Part of the tripartite ATP-independent periplasmic (TRAP) transport system.</text>
</comment>
<evidence type="ECO:0000256" key="8">
    <source>
        <dbReference type="ARBA" id="ARBA00038436"/>
    </source>
</evidence>
<feature type="region of interest" description="Disordered" evidence="10">
    <location>
        <begin position="171"/>
        <end position="194"/>
    </location>
</feature>
<evidence type="ECO:0000256" key="6">
    <source>
        <dbReference type="ARBA" id="ARBA00022989"/>
    </source>
</evidence>
<accession>A3TT41</accession>
<dbReference type="GO" id="GO:0015740">
    <property type="term" value="P:C4-dicarboxylate transport"/>
    <property type="evidence" value="ECO:0007669"/>
    <property type="project" value="TreeGrafter"/>
</dbReference>
<keyword evidence="2 9" id="KW-0813">Transport</keyword>
<dbReference type="GO" id="GO:0005886">
    <property type="term" value="C:plasma membrane"/>
    <property type="evidence" value="ECO:0007669"/>
    <property type="project" value="UniProtKB-SubCell"/>
</dbReference>
<reference evidence="12 13" key="1">
    <citation type="journal article" date="2010" name="J. Bacteriol.">
        <title>Genome sequences of Oceanicola granulosus HTCC2516(T) and Oceanicola batsensis HTCC2597(TDelta).</title>
        <authorList>
            <person name="Thrash J.C."/>
            <person name="Cho J.C."/>
            <person name="Vergin K.L."/>
            <person name="Giovannoni S.J."/>
        </authorList>
    </citation>
    <scope>NUCLEOTIDE SEQUENCE [LARGE SCALE GENOMIC DNA]</scope>
    <source>
        <strain evidence="13">ATCC BAA-863 / DSM 15984 / KCTC 12145 / HTCC2597</strain>
    </source>
</reference>